<accession>A0A366AXL3</accession>
<gene>
    <name evidence="4" type="ORF">DR980_12415</name>
</gene>
<dbReference type="InterPro" id="IPR029063">
    <property type="entry name" value="SAM-dependent_MTases_sf"/>
</dbReference>
<dbReference type="CDD" id="cd05237">
    <property type="entry name" value="UDP_invert_4-6DH_SDR_e"/>
    <property type="match status" value="1"/>
</dbReference>
<name>A0A366AXL3_9FLAO</name>
<sequence length="639" mass="72469">MNSRFNMHNLGYLPRWLIVCIDLFVLMLSFFFTYLIFKGMGLDYITTPYSILFISSLFGINLFFFWLFRTYSGIIRHSSNIDAVKLLFSQISVLIIFLAFNLIAQIFLKQKPYLNTALFINIVLSFCGLFLYRVVVKQTFEHYFSEKKNNNQLIRTIIYGTDANAISVANALKFETPTRFKIVGFVDKNNQNGSKRMLDLPILVLKKKLPAMMRSIGAESVIIADKALSKEEQIIIVDQCLEYNYKVFTVPLISDWENQKEISQKVKTIQIEDLLERKPIVLDNKAISKQLKDKVILITGAAGSIGSEIVRQVLAFNPKKIIILDQAETPLHHLKLETESIATTAIIRTVIADIRNKEAMDMVFKMYKPQVVFHAAAYKHVPLMEENPCQAIFTNIKGTRNLADLSCLYKVKKFVMVSTDKAVNPSNVMGASKRIAEKYVQSLQLRDHQEKGAAATKFITTRFGNVLGSNGSVVPLFTKQIAEGGPLTITHKDIIRYFMTIPEACQLVLEAGAMGNGGEIYIFDMGKPVKIIDLARKMIKLAGFIPEKDINIQIVGLRPGEKLYEELLNDTSKSIPTHHAKIMIAQEIQEEFETLHADINELIRLADLFSNDNIVSQMKKIVPEFKSMNSVYEVLDEKG</sequence>
<dbReference type="Pfam" id="PF13727">
    <property type="entry name" value="CoA_binding_3"/>
    <property type="match status" value="1"/>
</dbReference>
<comment type="caution">
    <text evidence="4">The sequence shown here is derived from an EMBL/GenBank/DDBJ whole genome shotgun (WGS) entry which is preliminary data.</text>
</comment>
<feature type="transmembrane region" description="Helical" evidence="2">
    <location>
        <begin position="12"/>
        <end position="37"/>
    </location>
</feature>
<dbReference type="Proteomes" id="UP000253676">
    <property type="component" value="Unassembled WGS sequence"/>
</dbReference>
<comment type="similarity">
    <text evidence="1">Belongs to the polysaccharide synthase family.</text>
</comment>
<dbReference type="InterPro" id="IPR051203">
    <property type="entry name" value="Polysaccharide_Synthase-Rel"/>
</dbReference>
<organism evidence="4 5">
    <name type="scientific">Flavobacterium psychrolimnae</name>
    <dbReference type="NCBI Taxonomy" id="249351"/>
    <lineage>
        <taxon>Bacteria</taxon>
        <taxon>Pseudomonadati</taxon>
        <taxon>Bacteroidota</taxon>
        <taxon>Flavobacteriia</taxon>
        <taxon>Flavobacteriales</taxon>
        <taxon>Flavobacteriaceae</taxon>
        <taxon>Flavobacterium</taxon>
    </lineage>
</organism>
<evidence type="ECO:0000256" key="1">
    <source>
        <dbReference type="ARBA" id="ARBA00007430"/>
    </source>
</evidence>
<protein>
    <submittedName>
        <fullName evidence="4">Polysaccharide biosynthesis protein</fullName>
    </submittedName>
</protein>
<dbReference type="Pfam" id="PF02719">
    <property type="entry name" value="Polysacc_synt_2"/>
    <property type="match status" value="1"/>
</dbReference>
<feature type="transmembrane region" description="Helical" evidence="2">
    <location>
        <begin position="113"/>
        <end position="132"/>
    </location>
</feature>
<dbReference type="OrthoDB" id="9803111at2"/>
<feature type="transmembrane region" description="Helical" evidence="2">
    <location>
        <begin position="87"/>
        <end position="107"/>
    </location>
</feature>
<evidence type="ECO:0000256" key="2">
    <source>
        <dbReference type="SAM" id="Phobius"/>
    </source>
</evidence>
<evidence type="ECO:0000313" key="5">
    <source>
        <dbReference type="Proteomes" id="UP000253676"/>
    </source>
</evidence>
<dbReference type="RefSeq" id="WP_113636814.1">
    <property type="nucleotide sequence ID" value="NZ_QNUX01000012.1"/>
</dbReference>
<keyword evidence="2" id="KW-0812">Transmembrane</keyword>
<dbReference type="InterPro" id="IPR036291">
    <property type="entry name" value="NAD(P)-bd_dom_sf"/>
</dbReference>
<dbReference type="Gene3D" id="3.40.50.720">
    <property type="entry name" value="NAD(P)-binding Rossmann-like Domain"/>
    <property type="match status" value="2"/>
</dbReference>
<feature type="transmembrane region" description="Helical" evidence="2">
    <location>
        <begin position="49"/>
        <end position="67"/>
    </location>
</feature>
<keyword evidence="5" id="KW-1185">Reference proteome</keyword>
<dbReference type="SUPFAM" id="SSF51735">
    <property type="entry name" value="NAD(P)-binding Rossmann-fold domains"/>
    <property type="match status" value="1"/>
</dbReference>
<reference evidence="4 5" key="1">
    <citation type="submission" date="2018-07" db="EMBL/GenBank/DDBJ databases">
        <title>Complete genome sequence of Flavobacterium psychrolimnae LMG 22018.</title>
        <authorList>
            <person name="Kim D.-U."/>
        </authorList>
    </citation>
    <scope>NUCLEOTIDE SEQUENCE [LARGE SCALE GENOMIC DNA]</scope>
    <source>
        <strain evidence="4 5">LMG 22018</strain>
    </source>
</reference>
<evidence type="ECO:0000259" key="3">
    <source>
        <dbReference type="Pfam" id="PF02719"/>
    </source>
</evidence>
<keyword evidence="2" id="KW-0472">Membrane</keyword>
<proteinExistence type="inferred from homology"/>
<dbReference type="PANTHER" id="PTHR43318">
    <property type="entry name" value="UDP-N-ACETYLGLUCOSAMINE 4,6-DEHYDRATASE"/>
    <property type="match status" value="1"/>
</dbReference>
<dbReference type="InterPro" id="IPR003869">
    <property type="entry name" value="Polysac_CapD-like"/>
</dbReference>
<feature type="domain" description="Polysaccharide biosynthesis protein CapD-like" evidence="3">
    <location>
        <begin position="296"/>
        <end position="586"/>
    </location>
</feature>
<evidence type="ECO:0000313" key="4">
    <source>
        <dbReference type="EMBL" id="RBN49609.1"/>
    </source>
</evidence>
<dbReference type="PANTHER" id="PTHR43318:SF1">
    <property type="entry name" value="POLYSACCHARIDE BIOSYNTHESIS PROTEIN EPSC-RELATED"/>
    <property type="match status" value="1"/>
</dbReference>
<dbReference type="SUPFAM" id="SSF53335">
    <property type="entry name" value="S-adenosyl-L-methionine-dependent methyltransferases"/>
    <property type="match status" value="1"/>
</dbReference>
<keyword evidence="2" id="KW-1133">Transmembrane helix</keyword>
<dbReference type="EMBL" id="QNUX01000012">
    <property type="protein sequence ID" value="RBN49609.1"/>
    <property type="molecule type" value="Genomic_DNA"/>
</dbReference>
<dbReference type="AlphaFoldDB" id="A0A366AXL3"/>